<organism evidence="1 2">
    <name type="scientific">Portunus trituberculatus</name>
    <name type="common">Swimming crab</name>
    <name type="synonym">Neptunus trituberculatus</name>
    <dbReference type="NCBI Taxonomy" id="210409"/>
    <lineage>
        <taxon>Eukaryota</taxon>
        <taxon>Metazoa</taxon>
        <taxon>Ecdysozoa</taxon>
        <taxon>Arthropoda</taxon>
        <taxon>Crustacea</taxon>
        <taxon>Multicrustacea</taxon>
        <taxon>Malacostraca</taxon>
        <taxon>Eumalacostraca</taxon>
        <taxon>Eucarida</taxon>
        <taxon>Decapoda</taxon>
        <taxon>Pleocyemata</taxon>
        <taxon>Brachyura</taxon>
        <taxon>Eubrachyura</taxon>
        <taxon>Portunoidea</taxon>
        <taxon>Portunidae</taxon>
        <taxon>Portuninae</taxon>
        <taxon>Portunus</taxon>
    </lineage>
</organism>
<dbReference type="EMBL" id="VSRR010009273">
    <property type="protein sequence ID" value="MPC50089.1"/>
    <property type="molecule type" value="Genomic_DNA"/>
</dbReference>
<reference evidence="1 2" key="1">
    <citation type="submission" date="2019-05" db="EMBL/GenBank/DDBJ databases">
        <title>Another draft genome of Portunus trituberculatus and its Hox gene families provides insights of decapod evolution.</title>
        <authorList>
            <person name="Jeong J.-H."/>
            <person name="Song I."/>
            <person name="Kim S."/>
            <person name="Choi T."/>
            <person name="Kim D."/>
            <person name="Ryu S."/>
            <person name="Kim W."/>
        </authorList>
    </citation>
    <scope>NUCLEOTIDE SEQUENCE [LARGE SCALE GENOMIC DNA]</scope>
    <source>
        <tissue evidence="1">Muscle</tissue>
    </source>
</reference>
<dbReference type="Proteomes" id="UP000324222">
    <property type="component" value="Unassembled WGS sequence"/>
</dbReference>
<proteinExistence type="predicted"/>
<evidence type="ECO:0000313" key="1">
    <source>
        <dbReference type="EMBL" id="MPC50089.1"/>
    </source>
</evidence>
<comment type="caution">
    <text evidence="1">The sequence shown here is derived from an EMBL/GenBank/DDBJ whole genome shotgun (WGS) entry which is preliminary data.</text>
</comment>
<accession>A0A5B7FY03</accession>
<keyword evidence="2" id="KW-1185">Reference proteome</keyword>
<gene>
    <name evidence="1" type="ORF">E2C01_043911</name>
</gene>
<name>A0A5B7FY03_PORTR</name>
<sequence>MAELSEMHIYMDFHAEKRPDVMEYLRSMMIRLNHNSEIVNNALSEVQNVVRHGLTEVRQEAQRYTNEVYEVFQEEITALQREVRTKFAAINGLQGHQGSTSEPAVEDKDELITGGRDFPVGASVRHWAEEVQTRAETLLPTSCLFSPPHFPTLPMLSHSPAVPLCCVI</sequence>
<dbReference type="AlphaFoldDB" id="A0A5B7FY03"/>
<evidence type="ECO:0000313" key="2">
    <source>
        <dbReference type="Proteomes" id="UP000324222"/>
    </source>
</evidence>
<protein>
    <submittedName>
        <fullName evidence="1">Uncharacterized protein</fullName>
    </submittedName>
</protein>